<dbReference type="EMBL" id="LT838272">
    <property type="protein sequence ID" value="SMB98352.1"/>
    <property type="molecule type" value="Genomic_DNA"/>
</dbReference>
<evidence type="ECO:0000256" key="1">
    <source>
        <dbReference type="ARBA" id="ARBA00001946"/>
    </source>
</evidence>
<dbReference type="InterPro" id="IPR019999">
    <property type="entry name" value="Anth_synth_I-like"/>
</dbReference>
<feature type="domain" description="Chorismate-utilising enzyme C-terminal" evidence="16">
    <location>
        <begin position="231"/>
        <end position="483"/>
    </location>
</feature>
<comment type="pathway">
    <text evidence="2 15">Amino-acid biosynthesis; L-tryptophan biosynthesis; L-tryptophan from chorismate: step 1/5.</text>
</comment>
<dbReference type="InterPro" id="IPR005801">
    <property type="entry name" value="ADC_synthase"/>
</dbReference>
<dbReference type="STRING" id="698762.SAMN00808754_2287"/>
<dbReference type="Gene3D" id="3.60.120.10">
    <property type="entry name" value="Anthranilate synthase"/>
    <property type="match status" value="1"/>
</dbReference>
<dbReference type="InterPro" id="IPR015890">
    <property type="entry name" value="Chorismate_C"/>
</dbReference>
<gene>
    <name evidence="15" type="primary">trpE</name>
    <name evidence="18" type="ORF">SAMN00808754_2287</name>
</gene>
<accession>A0A1W1VY88</accession>
<evidence type="ECO:0000256" key="8">
    <source>
        <dbReference type="ARBA" id="ARBA00022723"/>
    </source>
</evidence>
<evidence type="ECO:0000259" key="16">
    <source>
        <dbReference type="Pfam" id="PF00425"/>
    </source>
</evidence>
<keyword evidence="9 15" id="KW-0822">Tryptophan biosynthesis</keyword>
<evidence type="ECO:0000256" key="6">
    <source>
        <dbReference type="ARBA" id="ARBA00020653"/>
    </source>
</evidence>
<evidence type="ECO:0000256" key="2">
    <source>
        <dbReference type="ARBA" id="ARBA00004873"/>
    </source>
</evidence>
<proteinExistence type="inferred from homology"/>
<evidence type="ECO:0000256" key="7">
    <source>
        <dbReference type="ARBA" id="ARBA00022605"/>
    </source>
</evidence>
<dbReference type="OrthoDB" id="9803598at2"/>
<dbReference type="UniPathway" id="UPA00035">
    <property type="reaction ID" value="UER00040"/>
</dbReference>
<dbReference type="GO" id="GO:0046872">
    <property type="term" value="F:metal ion binding"/>
    <property type="evidence" value="ECO:0007669"/>
    <property type="project" value="UniProtKB-KW"/>
</dbReference>
<dbReference type="InterPro" id="IPR005256">
    <property type="entry name" value="Anth_synth_I_PabB"/>
</dbReference>
<reference evidence="18 19" key="1">
    <citation type="submission" date="2017-04" db="EMBL/GenBank/DDBJ databases">
        <authorList>
            <person name="Afonso C.L."/>
            <person name="Miller P.J."/>
            <person name="Scott M.A."/>
            <person name="Spackman E."/>
            <person name="Goraichik I."/>
            <person name="Dimitrov K.M."/>
            <person name="Suarez D.L."/>
            <person name="Swayne D.E."/>
        </authorList>
    </citation>
    <scope>NUCLEOTIDE SEQUENCE [LARGE SCALE GENOMIC DNA]</scope>
    <source>
        <strain evidence="18 19">ToBE</strain>
    </source>
</reference>
<dbReference type="AlphaFoldDB" id="A0A1W1VY88"/>
<evidence type="ECO:0000256" key="15">
    <source>
        <dbReference type="RuleBase" id="RU364045"/>
    </source>
</evidence>
<dbReference type="NCBIfam" id="TIGR00564">
    <property type="entry name" value="trpE_most"/>
    <property type="match status" value="1"/>
</dbReference>
<evidence type="ECO:0000256" key="13">
    <source>
        <dbReference type="ARBA" id="ARBA00025634"/>
    </source>
</evidence>
<comment type="cofactor">
    <cofactor evidence="1 15">
        <name>Mg(2+)</name>
        <dbReference type="ChEBI" id="CHEBI:18420"/>
    </cofactor>
</comment>
<dbReference type="GO" id="GO:0000162">
    <property type="term" value="P:L-tryptophan biosynthetic process"/>
    <property type="evidence" value="ECO:0007669"/>
    <property type="project" value="UniProtKB-UniPathway"/>
</dbReference>
<feature type="domain" description="Anthranilate synthase component I N-terminal" evidence="17">
    <location>
        <begin position="37"/>
        <end position="175"/>
    </location>
</feature>
<evidence type="ECO:0000256" key="3">
    <source>
        <dbReference type="ARBA" id="ARBA00009562"/>
    </source>
</evidence>
<dbReference type="RefSeq" id="WP_084665837.1">
    <property type="nucleotide sequence ID" value="NZ_LT838272.1"/>
</dbReference>
<evidence type="ECO:0000313" key="19">
    <source>
        <dbReference type="Proteomes" id="UP000192569"/>
    </source>
</evidence>
<dbReference type="GO" id="GO:0004049">
    <property type="term" value="F:anthranilate synthase activity"/>
    <property type="evidence" value="ECO:0007669"/>
    <property type="project" value="UniProtKB-EC"/>
</dbReference>
<evidence type="ECO:0000256" key="14">
    <source>
        <dbReference type="ARBA" id="ARBA00047683"/>
    </source>
</evidence>
<dbReference type="PANTHER" id="PTHR11236:SF48">
    <property type="entry name" value="ISOCHORISMATE SYNTHASE MENF"/>
    <property type="match status" value="1"/>
</dbReference>
<keyword evidence="7 15" id="KW-0028">Amino-acid biosynthesis</keyword>
<comment type="function">
    <text evidence="13 15">Part of a heterotetrameric complex that catalyzes the two-step biosynthesis of anthranilate, an intermediate in the biosynthesis of L-tryptophan. In the first step, the glutamine-binding beta subunit (TrpG) of anthranilate synthase (AS) provides the glutamine amidotransferase activity which generates ammonia as a substrate that, along with chorismate, is used in the second step, catalyzed by the large alpha subunit of AS (TrpE) to produce anthranilate. In the absence of TrpG, TrpE can synthesize anthranilate directly from chorismate and high concentrations of ammonia.</text>
</comment>
<evidence type="ECO:0000256" key="10">
    <source>
        <dbReference type="ARBA" id="ARBA00022842"/>
    </source>
</evidence>
<dbReference type="InterPro" id="IPR006805">
    <property type="entry name" value="Anth_synth_I_N"/>
</dbReference>
<dbReference type="EC" id="4.1.3.27" evidence="5 15"/>
<evidence type="ECO:0000256" key="5">
    <source>
        <dbReference type="ARBA" id="ARBA00012266"/>
    </source>
</evidence>
<evidence type="ECO:0000256" key="12">
    <source>
        <dbReference type="ARBA" id="ARBA00023239"/>
    </source>
</evidence>
<comment type="similarity">
    <text evidence="3 15">Belongs to the anthranilate synthase component I family.</text>
</comment>
<dbReference type="Proteomes" id="UP000192569">
    <property type="component" value="Chromosome I"/>
</dbReference>
<dbReference type="Pfam" id="PF00425">
    <property type="entry name" value="Chorismate_bind"/>
    <property type="match status" value="1"/>
</dbReference>
<evidence type="ECO:0000259" key="17">
    <source>
        <dbReference type="Pfam" id="PF04715"/>
    </source>
</evidence>
<dbReference type="PRINTS" id="PR00095">
    <property type="entry name" value="ANTSNTHASEI"/>
</dbReference>
<evidence type="ECO:0000256" key="9">
    <source>
        <dbReference type="ARBA" id="ARBA00022822"/>
    </source>
</evidence>
<organism evidence="18 19">
    <name type="scientific">Thermanaeromonas toyohensis ToBE</name>
    <dbReference type="NCBI Taxonomy" id="698762"/>
    <lineage>
        <taxon>Bacteria</taxon>
        <taxon>Bacillati</taxon>
        <taxon>Bacillota</taxon>
        <taxon>Clostridia</taxon>
        <taxon>Neomoorellales</taxon>
        <taxon>Neomoorellaceae</taxon>
        <taxon>Thermanaeromonas</taxon>
    </lineage>
</organism>
<sequence>MSQARYGQQAGAHSSAGFFGLRGWRYIIPLWEEVLADTETPVSLYLKLGVAPYSYLLESVEGGEKLGRYSFIGLDPLLVFRCRGFTCTIWQEGKEETFTDPLGTLKELLQELQISHYPSDLPRFFGGLVGYFSYDFVRYLERIPITGKNDLQLPEAYLVLNRVLLIYDHVQRTVKVVCLARHDDPKDRSIAQERLNKILRFLNAPPKLHLEEEVTYRWSRQSNLISNMTPQEFMTKVGKIKDYIAAGDCIQVVLSQRLELPFQGNPFGVYRRLRSINPSPYMFYLHFPEVKLVGSSPEMLVRVEDGLVETRPIAGTRRRGRDLLEDQKLAQELQANEKERAEHLMLLDLGRNDIGRVAVPGSVQVPQFMTVEYYSHVMHLVSSVTGRLAPGKTALDAFLACFPAGTVSGAPKVRAMEIIAELEPTLRGPYAGAVGYLGLNGNLDTCIAIRTIIFTGGKAFVQTGAGIVADSVPEAEYQETLNKARALLKALENKETARLKGENKDAAYDR</sequence>
<keyword evidence="12 15" id="KW-0456">Lyase</keyword>
<dbReference type="SUPFAM" id="SSF56322">
    <property type="entry name" value="ADC synthase"/>
    <property type="match status" value="1"/>
</dbReference>
<comment type="catalytic activity">
    <reaction evidence="14 15">
        <text>chorismate + L-glutamine = anthranilate + pyruvate + L-glutamate + H(+)</text>
        <dbReference type="Rhea" id="RHEA:21732"/>
        <dbReference type="ChEBI" id="CHEBI:15361"/>
        <dbReference type="ChEBI" id="CHEBI:15378"/>
        <dbReference type="ChEBI" id="CHEBI:16567"/>
        <dbReference type="ChEBI" id="CHEBI:29748"/>
        <dbReference type="ChEBI" id="CHEBI:29985"/>
        <dbReference type="ChEBI" id="CHEBI:58359"/>
        <dbReference type="EC" id="4.1.3.27"/>
    </reaction>
</comment>
<keyword evidence="11 15" id="KW-0057">Aromatic amino acid biosynthesis</keyword>
<keyword evidence="19" id="KW-1185">Reference proteome</keyword>
<dbReference type="PANTHER" id="PTHR11236">
    <property type="entry name" value="AMINOBENZOATE/ANTHRANILATE SYNTHASE"/>
    <property type="match status" value="1"/>
</dbReference>
<evidence type="ECO:0000256" key="4">
    <source>
        <dbReference type="ARBA" id="ARBA00011575"/>
    </source>
</evidence>
<comment type="subunit">
    <text evidence="4 15">Heterotetramer consisting of two non-identical subunits: a beta subunit (TrpG) and a large alpha subunit (TrpE).</text>
</comment>
<protein>
    <recommendedName>
        <fullName evidence="6 15">Anthranilate synthase component 1</fullName>
        <ecNumber evidence="5 15">4.1.3.27</ecNumber>
    </recommendedName>
</protein>
<name>A0A1W1VY88_9FIRM</name>
<keyword evidence="8 15" id="KW-0479">Metal-binding</keyword>
<dbReference type="Pfam" id="PF04715">
    <property type="entry name" value="Anth_synt_I_N"/>
    <property type="match status" value="1"/>
</dbReference>
<evidence type="ECO:0000313" key="18">
    <source>
        <dbReference type="EMBL" id="SMB98352.1"/>
    </source>
</evidence>
<evidence type="ECO:0000256" key="11">
    <source>
        <dbReference type="ARBA" id="ARBA00023141"/>
    </source>
</evidence>
<keyword evidence="10 15" id="KW-0460">Magnesium</keyword>